<dbReference type="EMBL" id="LAZR01058825">
    <property type="protein sequence ID" value="KKK69081.1"/>
    <property type="molecule type" value="Genomic_DNA"/>
</dbReference>
<comment type="caution">
    <text evidence="1">The sequence shown here is derived from an EMBL/GenBank/DDBJ whole genome shotgun (WGS) entry which is preliminary data.</text>
</comment>
<name>A0A0F9AA08_9ZZZZ</name>
<protein>
    <submittedName>
        <fullName evidence="1">Uncharacterized protein</fullName>
    </submittedName>
</protein>
<sequence length="34" mass="3726">RKPEVYAVIRLDSPKVLSCHSGVSLLSRGLDCVQ</sequence>
<gene>
    <name evidence="1" type="ORF">LCGC14_2937600</name>
</gene>
<proteinExistence type="predicted"/>
<accession>A0A0F9AA08</accession>
<feature type="non-terminal residue" evidence="1">
    <location>
        <position position="1"/>
    </location>
</feature>
<organism evidence="1">
    <name type="scientific">marine sediment metagenome</name>
    <dbReference type="NCBI Taxonomy" id="412755"/>
    <lineage>
        <taxon>unclassified sequences</taxon>
        <taxon>metagenomes</taxon>
        <taxon>ecological metagenomes</taxon>
    </lineage>
</organism>
<reference evidence="1" key="1">
    <citation type="journal article" date="2015" name="Nature">
        <title>Complex archaea that bridge the gap between prokaryotes and eukaryotes.</title>
        <authorList>
            <person name="Spang A."/>
            <person name="Saw J.H."/>
            <person name="Jorgensen S.L."/>
            <person name="Zaremba-Niedzwiedzka K."/>
            <person name="Martijn J."/>
            <person name="Lind A.E."/>
            <person name="van Eijk R."/>
            <person name="Schleper C."/>
            <person name="Guy L."/>
            <person name="Ettema T.J."/>
        </authorList>
    </citation>
    <scope>NUCLEOTIDE SEQUENCE</scope>
</reference>
<evidence type="ECO:0000313" key="1">
    <source>
        <dbReference type="EMBL" id="KKK69081.1"/>
    </source>
</evidence>
<dbReference type="AlphaFoldDB" id="A0A0F9AA08"/>